<dbReference type="EMBL" id="MUAJ01000024">
    <property type="protein sequence ID" value="OOR10659.1"/>
    <property type="molecule type" value="Genomic_DNA"/>
</dbReference>
<reference evidence="5 6" key="1">
    <citation type="submission" date="2017-01" db="EMBL/GenBank/DDBJ databases">
        <title>Bacillus cereus isolates.</title>
        <authorList>
            <person name="Beno S.M."/>
        </authorList>
    </citation>
    <scope>NUCLEOTIDE SEQUENCE [LARGE SCALE GENOMIC DNA]</scope>
    <source>
        <strain evidence="5 6">FSL H8-0485</strain>
    </source>
</reference>
<feature type="transmembrane region" description="Helical" evidence="3">
    <location>
        <begin position="12"/>
        <end position="30"/>
    </location>
</feature>
<feature type="transmembrane region" description="Helical" evidence="3">
    <location>
        <begin position="127"/>
        <end position="147"/>
    </location>
</feature>
<name>A0A1S9TLL7_BACCE</name>
<dbReference type="Proteomes" id="UP000190906">
    <property type="component" value="Unassembled WGS sequence"/>
</dbReference>
<proteinExistence type="inferred from homology"/>
<evidence type="ECO:0000256" key="2">
    <source>
        <dbReference type="ARBA" id="ARBA00007362"/>
    </source>
</evidence>
<sequence length="311" mass="35050">MIQQNSIERKSLPALKMIISMVIFGSVGFFSVQTNLPSFELVFVRCIFATIFLSLCWLITGQYKHDKWERKEVIQVLICGFFLVFNWVFLFKAFENMSVTVAISVYHLAPIIVLIIGSIVFKEKLTVLSVISIIICFVGALLIAGINKNFSFDSLMSSGMVWGLLAALFYAFTTLFGKGIKNMSAYAMTFLQTFLGIFLLIPFIDFDAFHGLTQSNWTYIIATGLIHTGLVYYLFFDSLRDLSTKLISILVFLDPAVAILLDTVLTGFRPTLMQVSGITLIFVGMALTFKKSKNKTQKFKKQTIEDDARVL</sequence>
<feature type="domain" description="EamA" evidence="4">
    <location>
        <begin position="158"/>
        <end position="289"/>
    </location>
</feature>
<feature type="transmembrane region" description="Helical" evidence="3">
    <location>
        <begin position="184"/>
        <end position="204"/>
    </location>
</feature>
<dbReference type="Gene3D" id="1.10.3730.20">
    <property type="match status" value="1"/>
</dbReference>
<evidence type="ECO:0000313" key="5">
    <source>
        <dbReference type="EMBL" id="OOR10659.1"/>
    </source>
</evidence>
<gene>
    <name evidence="5" type="ORF">BW897_21855</name>
</gene>
<organism evidence="5 6">
    <name type="scientific">Bacillus cereus</name>
    <dbReference type="NCBI Taxonomy" id="1396"/>
    <lineage>
        <taxon>Bacteria</taxon>
        <taxon>Bacillati</taxon>
        <taxon>Bacillota</taxon>
        <taxon>Bacilli</taxon>
        <taxon>Bacillales</taxon>
        <taxon>Bacillaceae</taxon>
        <taxon>Bacillus</taxon>
        <taxon>Bacillus cereus group</taxon>
    </lineage>
</organism>
<evidence type="ECO:0000256" key="3">
    <source>
        <dbReference type="SAM" id="Phobius"/>
    </source>
</evidence>
<feature type="transmembrane region" description="Helical" evidence="3">
    <location>
        <begin position="42"/>
        <end position="61"/>
    </location>
</feature>
<dbReference type="PANTHER" id="PTHR22911">
    <property type="entry name" value="ACYL-MALONYL CONDENSING ENZYME-RELATED"/>
    <property type="match status" value="1"/>
</dbReference>
<dbReference type="SUPFAM" id="SSF103481">
    <property type="entry name" value="Multidrug resistance efflux transporter EmrE"/>
    <property type="match status" value="2"/>
</dbReference>
<evidence type="ECO:0000259" key="4">
    <source>
        <dbReference type="Pfam" id="PF00892"/>
    </source>
</evidence>
<feature type="transmembrane region" description="Helical" evidence="3">
    <location>
        <begin position="159"/>
        <end position="177"/>
    </location>
</feature>
<dbReference type="InterPro" id="IPR037185">
    <property type="entry name" value="EmrE-like"/>
</dbReference>
<comment type="similarity">
    <text evidence="2">Belongs to the EamA transporter family.</text>
</comment>
<dbReference type="PANTHER" id="PTHR22911:SF102">
    <property type="entry name" value="MEMBRANE PROTEIN"/>
    <property type="match status" value="1"/>
</dbReference>
<accession>A0A1S9TLL7</accession>
<feature type="domain" description="EamA" evidence="4">
    <location>
        <begin position="15"/>
        <end position="144"/>
    </location>
</feature>
<feature type="transmembrane region" description="Helical" evidence="3">
    <location>
        <begin position="97"/>
        <end position="120"/>
    </location>
</feature>
<keyword evidence="3" id="KW-0472">Membrane</keyword>
<comment type="subcellular location">
    <subcellularLocation>
        <location evidence="1">Endomembrane system</location>
        <topology evidence="1">Multi-pass membrane protein</topology>
    </subcellularLocation>
</comment>
<feature type="transmembrane region" description="Helical" evidence="3">
    <location>
        <begin position="247"/>
        <end position="265"/>
    </location>
</feature>
<dbReference type="AlphaFoldDB" id="A0A1S9TLL7"/>
<dbReference type="GO" id="GO:0016020">
    <property type="term" value="C:membrane"/>
    <property type="evidence" value="ECO:0007669"/>
    <property type="project" value="InterPro"/>
</dbReference>
<evidence type="ECO:0000256" key="1">
    <source>
        <dbReference type="ARBA" id="ARBA00004127"/>
    </source>
</evidence>
<feature type="transmembrane region" description="Helical" evidence="3">
    <location>
        <begin position="73"/>
        <end position="91"/>
    </location>
</feature>
<feature type="transmembrane region" description="Helical" evidence="3">
    <location>
        <begin position="271"/>
        <end position="289"/>
    </location>
</feature>
<keyword evidence="3" id="KW-0812">Transmembrane</keyword>
<keyword evidence="3" id="KW-1133">Transmembrane helix</keyword>
<comment type="caution">
    <text evidence="5">The sequence shown here is derived from an EMBL/GenBank/DDBJ whole genome shotgun (WGS) entry which is preliminary data.</text>
</comment>
<feature type="transmembrane region" description="Helical" evidence="3">
    <location>
        <begin position="216"/>
        <end position="235"/>
    </location>
</feature>
<dbReference type="Pfam" id="PF00892">
    <property type="entry name" value="EamA"/>
    <property type="match status" value="2"/>
</dbReference>
<dbReference type="InterPro" id="IPR000620">
    <property type="entry name" value="EamA_dom"/>
</dbReference>
<dbReference type="FunFam" id="1.10.3730.20:FF:000010">
    <property type="entry name" value="EamA family transporter"/>
    <property type="match status" value="1"/>
</dbReference>
<evidence type="ECO:0000313" key="6">
    <source>
        <dbReference type="Proteomes" id="UP000190906"/>
    </source>
</evidence>
<protein>
    <submittedName>
        <fullName evidence="5">EamA family transporter</fullName>
    </submittedName>
</protein>